<dbReference type="GO" id="GO:0007165">
    <property type="term" value="P:signal transduction"/>
    <property type="evidence" value="ECO:0007669"/>
    <property type="project" value="InterPro"/>
</dbReference>
<dbReference type="NCBIfam" id="TIGR00254">
    <property type="entry name" value="GGDEF"/>
    <property type="match status" value="1"/>
</dbReference>
<dbReference type="PANTHER" id="PTHR46663">
    <property type="entry name" value="DIGUANYLATE CYCLASE DGCT-RELATED"/>
    <property type="match status" value="1"/>
</dbReference>
<keyword evidence="7" id="KW-1185">Reference proteome</keyword>
<dbReference type="InterPro" id="IPR000014">
    <property type="entry name" value="PAS"/>
</dbReference>
<dbReference type="GO" id="GO:0016020">
    <property type="term" value="C:membrane"/>
    <property type="evidence" value="ECO:0007669"/>
    <property type="project" value="InterPro"/>
</dbReference>
<dbReference type="RefSeq" id="WP_011711893.1">
    <property type="nucleotide sequence ID" value="NC_008576.1"/>
</dbReference>
<feature type="domain" description="HAMP" evidence="4">
    <location>
        <begin position="272"/>
        <end position="328"/>
    </location>
</feature>
<feature type="domain" description="PAS" evidence="2">
    <location>
        <begin position="626"/>
        <end position="672"/>
    </location>
</feature>
<organism evidence="6 7">
    <name type="scientific">Magnetococcus marinus (strain ATCC BAA-1437 / JCM 17883 / MC-1)</name>
    <dbReference type="NCBI Taxonomy" id="156889"/>
    <lineage>
        <taxon>Bacteria</taxon>
        <taxon>Pseudomonadati</taxon>
        <taxon>Pseudomonadota</taxon>
        <taxon>Magnetococcia</taxon>
        <taxon>Magnetococcales</taxon>
        <taxon>Magnetococcaceae</taxon>
        <taxon>Magnetococcus</taxon>
    </lineage>
</organism>
<dbReference type="PROSITE" id="PS50885">
    <property type="entry name" value="HAMP"/>
    <property type="match status" value="1"/>
</dbReference>
<keyword evidence="1" id="KW-0472">Membrane</keyword>
<dbReference type="InterPro" id="IPR001610">
    <property type="entry name" value="PAC"/>
</dbReference>
<dbReference type="InterPro" id="IPR000700">
    <property type="entry name" value="PAS-assoc_C"/>
</dbReference>
<dbReference type="OrthoDB" id="9814202at2"/>
<dbReference type="InterPro" id="IPR013655">
    <property type="entry name" value="PAS_fold_3"/>
</dbReference>
<dbReference type="eggNOG" id="COG2199">
    <property type="taxonomic scope" value="Bacteria"/>
</dbReference>
<dbReference type="NCBIfam" id="TIGR00229">
    <property type="entry name" value="sensory_box"/>
    <property type="match status" value="3"/>
</dbReference>
<evidence type="ECO:0000259" key="2">
    <source>
        <dbReference type="PROSITE" id="PS50112"/>
    </source>
</evidence>
<dbReference type="GO" id="GO:0006355">
    <property type="term" value="P:regulation of DNA-templated transcription"/>
    <property type="evidence" value="ECO:0007669"/>
    <property type="project" value="InterPro"/>
</dbReference>
<dbReference type="STRING" id="156889.Mmc1_0193"/>
<sequence length="924" mass="105148" precursor="true">MECPPYRLSLSKRFGLVIGMALLVVALLLGTMLAQGMDRNFEQQLQHLHELHLNRLAQQLRQYIQSRLTVLADMAANPLTIQGVLQPETSLLNTIDWLQNSRLIGESFPLILMDYQGQILHQTVGDEQPAPTAVRAVLGGKQTQIQYLEGDHLNGDHQLWLITPVRWQASIEGALAVRIPLQHISPLTAQQGHFNHDGIRLWQGNRLLFSQGQMENGYSSRKILGELGLTIELVMDQKPLIKARSKLFRETLIVGILLLLLLSVTLYYWGQKRLVRPLMALSRQVDAVTKGDDPAPPMGTKMGTTIVEIIQLGEKFDHMHKEITATRRHLESLVNERTQALQIELQERTRTAAELRLLNDLQEAILESADAMIIATDAAGTVIKFNKAAQHKLGYADHEVIYRLTLDAFHDPMELQHRHLPVTEGDTQNLSIPLQTLFSRAAQNRTDEREWRYRRQDGTTFPVRLSITQVWDVESNNRRGFLVVGMDITELKSFQQALLRNQANLAHAQAIAHLGSWQWELENGRMHWSDETFRIFGEPLQSFEPTFEDILSRTHPQDMKSLEQMVTRALANPEIPFEMEARLRRANGDLRSVVMLGEVTYDQNRKPIRVSGTVQDITERKKAEDSLQLAKQIIECTSEAIVITDAQGIITDINPAYEEITGYSRGEVIGQSPAITQSGRHDPTFYQQLWHLLQQTGHWEGEMWDRRKNGELFPKWLTINALHNLYGQVSHYVGIFLDITKQRGEIERSKQNVFYDPLTKLPNRILFQDRLEHILAVAAHKQERIGLFFIDLDHFKQVNINIGHDVGDLLLVEVGKRLRRHLPPSDTVAHLVGDKFAIILPHSRTRTELAQLAETILHLFDESFLIRDHNLSIGCTIGIAVSPADGTVYPELARNSNTALYRTKGLTRGRFAFYSEEISSSPMP</sequence>
<dbReference type="InterPro" id="IPR029787">
    <property type="entry name" value="Nucleotide_cyclase"/>
</dbReference>
<dbReference type="Gene3D" id="6.10.340.10">
    <property type="match status" value="1"/>
</dbReference>
<dbReference type="EMBL" id="CP000471">
    <property type="protein sequence ID" value="ABK42720.1"/>
    <property type="molecule type" value="Genomic_DNA"/>
</dbReference>
<reference evidence="6 7" key="2">
    <citation type="journal article" date="2012" name="Int. J. Syst. Evol. Microbiol.">
        <title>Magnetococcus marinus gen. nov., sp. nov., a marine, magnetotactic bacterium that represents a novel lineage (Magnetococcaceae fam. nov.; Magnetococcales ord. nov.) at the base of the Alphaproteobacteria.</title>
        <authorList>
            <person name="Bazylinski D.A."/>
            <person name="Williams T.J."/>
            <person name="Lefevre C.T."/>
            <person name="Berg R.J."/>
            <person name="Zhang C.L."/>
            <person name="Bowser S.S."/>
            <person name="Dean A.J."/>
            <person name="Beveridge T.J."/>
        </authorList>
    </citation>
    <scope>NUCLEOTIDE SEQUENCE [LARGE SCALE GENOMIC DNA]</scope>
    <source>
        <strain evidence="7">ATCC BAA-1437 / JCM 17883 / MC-1</strain>
    </source>
</reference>
<dbReference type="Gene3D" id="3.30.70.270">
    <property type="match status" value="1"/>
</dbReference>
<dbReference type="PROSITE" id="PS50887">
    <property type="entry name" value="GGDEF"/>
    <property type="match status" value="1"/>
</dbReference>
<dbReference type="CDD" id="cd01949">
    <property type="entry name" value="GGDEF"/>
    <property type="match status" value="1"/>
</dbReference>
<dbReference type="InterPro" id="IPR052163">
    <property type="entry name" value="DGC-Regulatory_Protein"/>
</dbReference>
<feature type="domain" description="PAC" evidence="3">
    <location>
        <begin position="699"/>
        <end position="751"/>
    </location>
</feature>
<dbReference type="Gene3D" id="3.30.450.20">
    <property type="entry name" value="PAS domain"/>
    <property type="match status" value="3"/>
</dbReference>
<feature type="domain" description="PAS" evidence="2">
    <location>
        <begin position="365"/>
        <end position="412"/>
    </location>
</feature>
<dbReference type="PROSITE" id="PS50113">
    <property type="entry name" value="PAC"/>
    <property type="match status" value="3"/>
</dbReference>
<keyword evidence="1" id="KW-0812">Transmembrane</keyword>
<feature type="transmembrane region" description="Helical" evidence="1">
    <location>
        <begin position="14"/>
        <end position="34"/>
    </location>
</feature>
<protein>
    <submittedName>
        <fullName evidence="6">Diguanylate cyclase with PAS/PAC sensor</fullName>
    </submittedName>
</protein>
<name>A0L427_MAGMM</name>
<dbReference type="Proteomes" id="UP000002586">
    <property type="component" value="Chromosome"/>
</dbReference>
<dbReference type="InterPro" id="IPR013767">
    <property type="entry name" value="PAS_fold"/>
</dbReference>
<evidence type="ECO:0000256" key="1">
    <source>
        <dbReference type="SAM" id="Phobius"/>
    </source>
</evidence>
<reference evidence="7" key="1">
    <citation type="journal article" date="2009" name="Appl. Environ. Microbiol.">
        <title>Complete genome sequence of the chemolithoautotrophic marine magnetotactic coccus strain MC-1.</title>
        <authorList>
            <person name="Schubbe S."/>
            <person name="Williams T.J."/>
            <person name="Xie G."/>
            <person name="Kiss H.E."/>
            <person name="Brettin T.S."/>
            <person name="Martinez D."/>
            <person name="Ross C.A."/>
            <person name="Schuler D."/>
            <person name="Cox B.L."/>
            <person name="Nealson K.H."/>
            <person name="Bazylinski D.A."/>
        </authorList>
    </citation>
    <scope>NUCLEOTIDE SEQUENCE [LARGE SCALE GENOMIC DNA]</scope>
    <source>
        <strain evidence="7">ATCC BAA-1437 / JCM 17883 / MC-1</strain>
    </source>
</reference>
<evidence type="ECO:0000259" key="5">
    <source>
        <dbReference type="PROSITE" id="PS50887"/>
    </source>
</evidence>
<gene>
    <name evidence="6" type="ordered locus">Mmc1_0193</name>
</gene>
<dbReference type="InterPro" id="IPR035965">
    <property type="entry name" value="PAS-like_dom_sf"/>
</dbReference>
<evidence type="ECO:0000259" key="3">
    <source>
        <dbReference type="PROSITE" id="PS50113"/>
    </source>
</evidence>
<dbReference type="Pfam" id="PF00989">
    <property type="entry name" value="PAS"/>
    <property type="match status" value="2"/>
</dbReference>
<accession>A0L427</accession>
<dbReference type="HOGENOM" id="CLU_315885_0_0_5"/>
<dbReference type="eggNOG" id="COG5000">
    <property type="taxonomic scope" value="Bacteria"/>
</dbReference>
<feature type="domain" description="PAC" evidence="3">
    <location>
        <begin position="577"/>
        <end position="629"/>
    </location>
</feature>
<dbReference type="AlphaFoldDB" id="A0L427"/>
<dbReference type="PROSITE" id="PS50112">
    <property type="entry name" value="PAS"/>
    <property type="match status" value="2"/>
</dbReference>
<proteinExistence type="predicted"/>
<feature type="domain" description="GGDEF" evidence="5">
    <location>
        <begin position="783"/>
        <end position="916"/>
    </location>
</feature>
<dbReference type="InterPro" id="IPR000160">
    <property type="entry name" value="GGDEF_dom"/>
</dbReference>
<dbReference type="InterPro" id="IPR043128">
    <property type="entry name" value="Rev_trsase/Diguanyl_cyclase"/>
</dbReference>
<dbReference type="SUPFAM" id="SSF55073">
    <property type="entry name" value="Nucleotide cyclase"/>
    <property type="match status" value="1"/>
</dbReference>
<dbReference type="Gene3D" id="2.10.70.100">
    <property type="match status" value="1"/>
</dbReference>
<dbReference type="SMART" id="SM00091">
    <property type="entry name" value="PAS"/>
    <property type="match status" value="3"/>
</dbReference>
<dbReference type="PANTHER" id="PTHR46663:SF3">
    <property type="entry name" value="SLL0267 PROTEIN"/>
    <property type="match status" value="1"/>
</dbReference>
<evidence type="ECO:0000259" key="4">
    <source>
        <dbReference type="PROSITE" id="PS50885"/>
    </source>
</evidence>
<evidence type="ECO:0000313" key="6">
    <source>
        <dbReference type="EMBL" id="ABK42720.1"/>
    </source>
</evidence>
<evidence type="ECO:0000313" key="7">
    <source>
        <dbReference type="Proteomes" id="UP000002586"/>
    </source>
</evidence>
<dbReference type="SMART" id="SM00086">
    <property type="entry name" value="PAC"/>
    <property type="match status" value="3"/>
</dbReference>
<dbReference type="eggNOG" id="COG2202">
    <property type="taxonomic scope" value="Bacteria"/>
</dbReference>
<dbReference type="CDD" id="cd00130">
    <property type="entry name" value="PAS"/>
    <property type="match status" value="3"/>
</dbReference>
<dbReference type="InterPro" id="IPR003660">
    <property type="entry name" value="HAMP_dom"/>
</dbReference>
<feature type="transmembrane region" description="Helical" evidence="1">
    <location>
        <begin position="247"/>
        <end position="269"/>
    </location>
</feature>
<dbReference type="Pfam" id="PF00990">
    <property type="entry name" value="GGDEF"/>
    <property type="match status" value="1"/>
</dbReference>
<dbReference type="KEGG" id="mgm:Mmc1_0193"/>
<dbReference type="SMART" id="SM00267">
    <property type="entry name" value="GGDEF"/>
    <property type="match status" value="1"/>
</dbReference>
<keyword evidence="1" id="KW-1133">Transmembrane helix</keyword>
<feature type="domain" description="PAC" evidence="3">
    <location>
        <begin position="447"/>
        <end position="500"/>
    </location>
</feature>
<dbReference type="Pfam" id="PF08447">
    <property type="entry name" value="PAS_3"/>
    <property type="match status" value="1"/>
</dbReference>
<dbReference type="SUPFAM" id="SSF55785">
    <property type="entry name" value="PYP-like sensor domain (PAS domain)"/>
    <property type="match status" value="3"/>
</dbReference>